<protein>
    <submittedName>
        <fullName evidence="1">Uncharacterized protein</fullName>
    </submittedName>
</protein>
<dbReference type="Proteomes" id="UP001062846">
    <property type="component" value="Chromosome 13"/>
</dbReference>
<name>A0ACC0L7G7_RHOML</name>
<gene>
    <name evidence="1" type="ORF">RHMOL_Rhmol13G0152100</name>
</gene>
<reference evidence="1" key="1">
    <citation type="submission" date="2022-02" db="EMBL/GenBank/DDBJ databases">
        <title>Plant Genome Project.</title>
        <authorList>
            <person name="Zhang R.-G."/>
        </authorList>
    </citation>
    <scope>NUCLEOTIDE SEQUENCE</scope>
    <source>
        <strain evidence="1">AT1</strain>
    </source>
</reference>
<dbReference type="EMBL" id="CM046400">
    <property type="protein sequence ID" value="KAI8524475.1"/>
    <property type="molecule type" value="Genomic_DNA"/>
</dbReference>
<comment type="caution">
    <text evidence="1">The sequence shown here is derived from an EMBL/GenBank/DDBJ whole genome shotgun (WGS) entry which is preliminary data.</text>
</comment>
<evidence type="ECO:0000313" key="1">
    <source>
        <dbReference type="EMBL" id="KAI8524475.1"/>
    </source>
</evidence>
<accession>A0ACC0L7G7</accession>
<sequence length="70" mass="7948">MVQNITKIFIFGPLEMELLRRSNQILEQDSIINSQQIGIHLSTNFFLPFELISIILLIALIGAITVACQY</sequence>
<organism evidence="1 2">
    <name type="scientific">Rhododendron molle</name>
    <name type="common">Chinese azalea</name>
    <name type="synonym">Azalea mollis</name>
    <dbReference type="NCBI Taxonomy" id="49168"/>
    <lineage>
        <taxon>Eukaryota</taxon>
        <taxon>Viridiplantae</taxon>
        <taxon>Streptophyta</taxon>
        <taxon>Embryophyta</taxon>
        <taxon>Tracheophyta</taxon>
        <taxon>Spermatophyta</taxon>
        <taxon>Magnoliopsida</taxon>
        <taxon>eudicotyledons</taxon>
        <taxon>Gunneridae</taxon>
        <taxon>Pentapetalae</taxon>
        <taxon>asterids</taxon>
        <taxon>Ericales</taxon>
        <taxon>Ericaceae</taxon>
        <taxon>Ericoideae</taxon>
        <taxon>Rhodoreae</taxon>
        <taxon>Rhododendron</taxon>
    </lineage>
</organism>
<evidence type="ECO:0000313" key="2">
    <source>
        <dbReference type="Proteomes" id="UP001062846"/>
    </source>
</evidence>
<proteinExistence type="predicted"/>
<keyword evidence="2" id="KW-1185">Reference proteome</keyword>